<reference evidence="1 2" key="1">
    <citation type="submission" date="2023-07" db="EMBL/GenBank/DDBJ databases">
        <title>Sorghum-associated microbial communities from plants grown in Nebraska, USA.</title>
        <authorList>
            <person name="Schachtman D."/>
        </authorList>
    </citation>
    <scope>NUCLEOTIDE SEQUENCE [LARGE SCALE GENOMIC DNA]</scope>
    <source>
        <strain evidence="1 2">BE313</strain>
    </source>
</reference>
<gene>
    <name evidence="1" type="ORF">J2X19_001215</name>
</gene>
<protein>
    <submittedName>
        <fullName evidence="1">Uncharacterized protein</fullName>
    </submittedName>
</protein>
<proteinExistence type="predicted"/>
<accession>A0ABU2C5F7</accession>
<keyword evidence="2" id="KW-1185">Reference proteome</keyword>
<comment type="caution">
    <text evidence="1">The sequence shown here is derived from an EMBL/GenBank/DDBJ whole genome shotgun (WGS) entry which is preliminary data.</text>
</comment>
<evidence type="ECO:0000313" key="1">
    <source>
        <dbReference type="EMBL" id="MDR7376557.1"/>
    </source>
</evidence>
<organism evidence="1 2">
    <name type="scientific">Rhodoferax ferrireducens</name>
    <dbReference type="NCBI Taxonomy" id="192843"/>
    <lineage>
        <taxon>Bacteria</taxon>
        <taxon>Pseudomonadati</taxon>
        <taxon>Pseudomonadota</taxon>
        <taxon>Betaproteobacteria</taxon>
        <taxon>Burkholderiales</taxon>
        <taxon>Comamonadaceae</taxon>
        <taxon>Rhodoferax</taxon>
    </lineage>
</organism>
<evidence type="ECO:0000313" key="2">
    <source>
        <dbReference type="Proteomes" id="UP001180487"/>
    </source>
</evidence>
<dbReference type="EMBL" id="JAVDXT010000001">
    <property type="protein sequence ID" value="MDR7376557.1"/>
    <property type="molecule type" value="Genomic_DNA"/>
</dbReference>
<dbReference type="Proteomes" id="UP001180487">
    <property type="component" value="Unassembled WGS sequence"/>
</dbReference>
<sequence>MNLVRALVTYPEQSARKQPRSPQAMQKSVVELQALSQASHARFLFN</sequence>
<name>A0ABU2C5F7_9BURK</name>